<dbReference type="Proteomes" id="UP000805649">
    <property type="component" value="Unassembled WGS sequence"/>
</dbReference>
<reference evidence="1 2" key="1">
    <citation type="journal article" date="2020" name="Phytopathology">
        <title>Genome Sequence Resources of Colletotrichum truncatum, C. plurivorum, C. musicola, and C. sojae: Four Species Pathogenic to Soybean (Glycine max).</title>
        <authorList>
            <person name="Rogerio F."/>
            <person name="Boufleur T.R."/>
            <person name="Ciampi-Guillardi M."/>
            <person name="Sukno S.A."/>
            <person name="Thon M.R."/>
            <person name="Massola Junior N.S."/>
            <person name="Baroncelli R."/>
        </authorList>
    </citation>
    <scope>NUCLEOTIDE SEQUENCE [LARGE SCALE GENOMIC DNA]</scope>
    <source>
        <strain evidence="1 2">CMES1059</strain>
    </source>
</reference>
<evidence type="ECO:0000313" key="2">
    <source>
        <dbReference type="Proteomes" id="UP000805649"/>
    </source>
</evidence>
<comment type="caution">
    <text evidence="1">The sequence shown here is derived from an EMBL/GenBank/DDBJ whole genome shotgun (WGS) entry which is preliminary data.</text>
</comment>
<keyword evidence="2" id="KW-1185">Reference proteome</keyword>
<dbReference type="EMBL" id="VUJX02000012">
    <property type="protein sequence ID" value="KAL0930235.1"/>
    <property type="molecule type" value="Genomic_DNA"/>
</dbReference>
<organism evidence="1 2">
    <name type="scientific">Colletotrichum truncatum</name>
    <name type="common">Anthracnose fungus</name>
    <name type="synonym">Colletotrichum capsici</name>
    <dbReference type="NCBI Taxonomy" id="5467"/>
    <lineage>
        <taxon>Eukaryota</taxon>
        <taxon>Fungi</taxon>
        <taxon>Dikarya</taxon>
        <taxon>Ascomycota</taxon>
        <taxon>Pezizomycotina</taxon>
        <taxon>Sordariomycetes</taxon>
        <taxon>Hypocreomycetidae</taxon>
        <taxon>Glomerellales</taxon>
        <taxon>Glomerellaceae</taxon>
        <taxon>Colletotrichum</taxon>
        <taxon>Colletotrichum truncatum species complex</taxon>
    </lineage>
</organism>
<gene>
    <name evidence="1" type="ORF">CTRU02_215055</name>
</gene>
<accession>A0ACC3YEJ0</accession>
<sequence>MAGTTAVKPITGMLRRNLVLDLGIALGLGFAMANVYWYALAELYHCLNLLGNSQTERTIGTASTCRARTPVTATTPSLSSRRPRPVARRNKQRQLDTYGREDEGTLLDARREREGICGHRQDTGFISWSTDLDCTIHTSKSSREYFLFRGMSCTGSNVTKFRCIAH</sequence>
<name>A0ACC3YEJ0_COLTU</name>
<proteinExistence type="predicted"/>
<protein>
    <submittedName>
        <fullName evidence="1">Cytochrome c oxidase family protein</fullName>
    </submittedName>
</protein>
<evidence type="ECO:0000313" key="1">
    <source>
        <dbReference type="EMBL" id="KAL0930235.1"/>
    </source>
</evidence>